<accession>A0A437A4K0</accession>
<sequence>MSISYWILIHIRLTVLVQFDTAPNQTLVTLIVEGTQHSLSITSSSTNTPIALYFDQKTKSYTASNPSSPLFAIAAEEDPRA</sequence>
<dbReference type="RefSeq" id="XP_067491573.1">
    <property type="nucleotide sequence ID" value="XM_067633402.1"/>
</dbReference>
<dbReference type="EMBL" id="SAEB01000006">
    <property type="protein sequence ID" value="RVD86029.1"/>
    <property type="molecule type" value="Genomic_DNA"/>
</dbReference>
<proteinExistence type="predicted"/>
<evidence type="ECO:0000313" key="2">
    <source>
        <dbReference type="EMBL" id="RVD86029.1"/>
    </source>
</evidence>
<dbReference type="AlphaFoldDB" id="A0A437A4K0"/>
<gene>
    <name evidence="2" type="ORF">DFL_004325</name>
</gene>
<organism evidence="2 3">
    <name type="scientific">Arthrobotrys flagrans</name>
    <name type="common">Nematode-trapping fungus</name>
    <name type="synonym">Trichothecium flagrans</name>
    <dbReference type="NCBI Taxonomy" id="97331"/>
    <lineage>
        <taxon>Eukaryota</taxon>
        <taxon>Fungi</taxon>
        <taxon>Dikarya</taxon>
        <taxon>Ascomycota</taxon>
        <taxon>Pezizomycotina</taxon>
        <taxon>Orbiliomycetes</taxon>
        <taxon>Orbiliales</taxon>
        <taxon>Orbiliaceae</taxon>
        <taxon>Arthrobotrys</taxon>
    </lineage>
</organism>
<dbReference type="GeneID" id="93586636"/>
<evidence type="ECO:0000256" key="1">
    <source>
        <dbReference type="SAM" id="SignalP"/>
    </source>
</evidence>
<keyword evidence="1" id="KW-0732">Signal</keyword>
<protein>
    <submittedName>
        <fullName evidence="2">Uncharacterized protein</fullName>
    </submittedName>
</protein>
<reference evidence="2 3" key="1">
    <citation type="submission" date="2019-01" db="EMBL/GenBank/DDBJ databases">
        <title>Intercellular communication is required for trap formation in the nematode-trapping fungus Duddingtonia flagrans.</title>
        <authorList>
            <person name="Youssar L."/>
            <person name="Wernet V."/>
            <person name="Hensel N."/>
            <person name="Hildebrandt H.-G."/>
            <person name="Fischer R."/>
        </authorList>
    </citation>
    <scope>NUCLEOTIDE SEQUENCE [LARGE SCALE GENOMIC DNA]</scope>
    <source>
        <strain evidence="2 3">CBS H-5679</strain>
    </source>
</reference>
<dbReference type="VEuPathDB" id="FungiDB:DFL_004325"/>
<comment type="caution">
    <text evidence="2">The sequence shown here is derived from an EMBL/GenBank/DDBJ whole genome shotgun (WGS) entry which is preliminary data.</text>
</comment>
<dbReference type="Proteomes" id="UP000283090">
    <property type="component" value="Unassembled WGS sequence"/>
</dbReference>
<feature type="chain" id="PRO_5019346573" evidence="1">
    <location>
        <begin position="20"/>
        <end position="81"/>
    </location>
</feature>
<evidence type="ECO:0000313" key="3">
    <source>
        <dbReference type="Proteomes" id="UP000283090"/>
    </source>
</evidence>
<feature type="signal peptide" evidence="1">
    <location>
        <begin position="1"/>
        <end position="19"/>
    </location>
</feature>
<name>A0A437A4K0_ARTFL</name>
<keyword evidence="3" id="KW-1185">Reference proteome</keyword>